<keyword evidence="2" id="KW-1185">Reference proteome</keyword>
<dbReference type="EMBL" id="MK552327">
    <property type="protein sequence ID" value="QBJ02808.1"/>
    <property type="molecule type" value="Genomic_DNA"/>
</dbReference>
<sequence length="188" mass="22059">MDGGSVQPSNHLNENLHMSLRHRLHSFPHPRVITLEEREDAVAFTNYIGELSKVSLADLNSPIRRFSFNWRRRMTKWELAKMSGRVMWMGLTDIGATEVVLRREIRKTFEQPVKRLAWGNSKKVEPFGNICLEKPHPGLPVTYTYSTPLSKTETRIWKWLEEVNAQFRLSAHKHYAQLPIDPRYHRTL</sequence>
<dbReference type="Proteomes" id="UP000294134">
    <property type="component" value="Segment"/>
</dbReference>
<accession>A0A481W528</accession>
<reference evidence="1 2" key="1">
    <citation type="submission" date="2019-02" db="EMBL/GenBank/DDBJ databases">
        <authorList>
            <person name="Frampton R.A."/>
            <person name="Wojtus J.K."/>
            <person name="Fineran P.C."/>
            <person name="Hendrickson H.L."/>
        </authorList>
    </citation>
    <scope>NUCLEOTIDE SEQUENCE [LARGE SCALE GENOMIC DNA]</scope>
</reference>
<evidence type="ECO:0000313" key="2">
    <source>
        <dbReference type="Proteomes" id="UP000294134"/>
    </source>
</evidence>
<gene>
    <name evidence="1" type="ORF">PSA21_282</name>
</gene>
<organism evidence="1 2">
    <name type="scientific">Pseudomonas phage Psa21</name>
    <dbReference type="NCBI Taxonomy" id="2530023"/>
    <lineage>
        <taxon>Viruses</taxon>
        <taxon>Duplodnaviria</taxon>
        <taxon>Heunggongvirae</taxon>
        <taxon>Uroviricota</taxon>
        <taxon>Caudoviricetes</taxon>
        <taxon>Chimalliviridae</taxon>
        <taxon>Tepukevirus</taxon>
        <taxon>Tepukevirus Psa21</taxon>
    </lineage>
</organism>
<name>A0A481W528_9CAUD</name>
<proteinExistence type="predicted"/>
<evidence type="ECO:0000313" key="1">
    <source>
        <dbReference type="EMBL" id="QBJ02808.1"/>
    </source>
</evidence>
<protein>
    <submittedName>
        <fullName evidence="1">Uncharacterized protein</fullName>
    </submittedName>
</protein>